<feature type="region of interest" description="Disordered" evidence="1">
    <location>
        <begin position="1"/>
        <end position="26"/>
    </location>
</feature>
<name>A0A6J7GQP5_9ZZZZ</name>
<sequence>MRGTASRASAVMSRSASESSSSGRRAGLSRLINVVPDVSLPISPGVGAFTLSTMSHDQASAAPTMRAPASSYCASGKADRDPAPCSTTTSYPRASNLPTVSGVAATRVSPEPSLTIPRRAIMPSSYRSHNNARRRAPLGHIYRFFVGQARVQLCNARNVFRLFTPEGATSLAQFSSCLSPHQL</sequence>
<protein>
    <submittedName>
        <fullName evidence="2">Unannotated protein</fullName>
    </submittedName>
</protein>
<dbReference type="EMBL" id="CAFBMB010000115">
    <property type="protein sequence ID" value="CAB4906640.1"/>
    <property type="molecule type" value="Genomic_DNA"/>
</dbReference>
<organism evidence="2">
    <name type="scientific">freshwater metagenome</name>
    <dbReference type="NCBI Taxonomy" id="449393"/>
    <lineage>
        <taxon>unclassified sequences</taxon>
        <taxon>metagenomes</taxon>
        <taxon>ecological metagenomes</taxon>
    </lineage>
</organism>
<proteinExistence type="predicted"/>
<reference evidence="2" key="1">
    <citation type="submission" date="2020-05" db="EMBL/GenBank/DDBJ databases">
        <authorList>
            <person name="Chiriac C."/>
            <person name="Salcher M."/>
            <person name="Ghai R."/>
            <person name="Kavagutti S V."/>
        </authorList>
    </citation>
    <scope>NUCLEOTIDE SEQUENCE</scope>
</reference>
<accession>A0A6J7GQP5</accession>
<dbReference type="AlphaFoldDB" id="A0A6J7GQP5"/>
<gene>
    <name evidence="2" type="ORF">UFOPK3516_01229</name>
</gene>
<evidence type="ECO:0000256" key="1">
    <source>
        <dbReference type="SAM" id="MobiDB-lite"/>
    </source>
</evidence>
<evidence type="ECO:0000313" key="2">
    <source>
        <dbReference type="EMBL" id="CAB4906640.1"/>
    </source>
</evidence>